<reference evidence="2" key="1">
    <citation type="submission" date="2021-05" db="EMBL/GenBank/DDBJ databases">
        <authorList>
            <person name="Pietrasiak N."/>
            <person name="Ward R."/>
            <person name="Stajich J.E."/>
            <person name="Kurbessoian T."/>
        </authorList>
    </citation>
    <scope>NUCLEOTIDE SEQUENCE</scope>
    <source>
        <strain evidence="2">GSE-TBD4-15B</strain>
    </source>
</reference>
<evidence type="ECO:0000313" key="2">
    <source>
        <dbReference type="EMBL" id="MBW4464852.1"/>
    </source>
</evidence>
<dbReference type="Pfam" id="PF06055">
    <property type="entry name" value="ExoD"/>
    <property type="match status" value="1"/>
</dbReference>
<dbReference type="AlphaFoldDB" id="A0A951U4V5"/>
<keyword evidence="1" id="KW-1133">Transmembrane helix</keyword>
<comment type="caution">
    <text evidence="2">The sequence shown here is derived from an EMBL/GenBank/DDBJ whole genome shotgun (WGS) entry which is preliminary data.</text>
</comment>
<keyword evidence="1" id="KW-0472">Membrane</keyword>
<dbReference type="PANTHER" id="PTHR41795:SF1">
    <property type="entry name" value="EXOPOLYSACCHARIDE SYNTHESIS PROTEIN"/>
    <property type="match status" value="1"/>
</dbReference>
<evidence type="ECO:0000256" key="1">
    <source>
        <dbReference type="SAM" id="Phobius"/>
    </source>
</evidence>
<dbReference type="EMBL" id="JAHHHV010000022">
    <property type="protein sequence ID" value="MBW4464852.1"/>
    <property type="molecule type" value="Genomic_DNA"/>
</dbReference>
<sequence>MATLSSELETFFFNNDRWLQSETSGLTEPPANLPQDQVPKDLVKVTLGDILDLAGERAFGFLFVLLSFPSALPIPAPGYSVPFGFAMLLLAGQLLVGQNELWFPKSWRNQGFEVNKVRQVLKMGLPWLRRIESISRPRLTQVCTSLPGRTVIGLVIALMSISMMIPIPGTNTLPAMGIFVTGFGLLDDDGAISLGGLALCVCGFILTSSILLAIAFGSSSLLDIIKDALGR</sequence>
<dbReference type="InterPro" id="IPR010331">
    <property type="entry name" value="ExoD"/>
</dbReference>
<reference evidence="2" key="2">
    <citation type="journal article" date="2022" name="Microbiol. Resour. Announc.">
        <title>Metagenome Sequencing to Explore Phylogenomics of Terrestrial Cyanobacteria.</title>
        <authorList>
            <person name="Ward R.D."/>
            <person name="Stajich J.E."/>
            <person name="Johansen J.R."/>
            <person name="Huntemann M."/>
            <person name="Clum A."/>
            <person name="Foster B."/>
            <person name="Foster B."/>
            <person name="Roux S."/>
            <person name="Palaniappan K."/>
            <person name="Varghese N."/>
            <person name="Mukherjee S."/>
            <person name="Reddy T.B.K."/>
            <person name="Daum C."/>
            <person name="Copeland A."/>
            <person name="Chen I.A."/>
            <person name="Ivanova N.N."/>
            <person name="Kyrpides N.C."/>
            <person name="Shapiro N."/>
            <person name="Eloe-Fadrosh E.A."/>
            <person name="Pietrasiak N."/>
        </authorList>
    </citation>
    <scope>NUCLEOTIDE SEQUENCE</scope>
    <source>
        <strain evidence="2">GSE-TBD4-15B</strain>
    </source>
</reference>
<name>A0A951U4V5_9CYAN</name>
<accession>A0A951U4V5</accession>
<proteinExistence type="predicted"/>
<evidence type="ECO:0000313" key="3">
    <source>
        <dbReference type="Proteomes" id="UP000707356"/>
    </source>
</evidence>
<dbReference type="PANTHER" id="PTHR41795">
    <property type="entry name" value="EXOPOLYSACCHARIDE SYNTHESIS PROTEIN"/>
    <property type="match status" value="1"/>
</dbReference>
<keyword evidence="1" id="KW-0812">Transmembrane</keyword>
<feature type="transmembrane region" description="Helical" evidence="1">
    <location>
        <begin position="191"/>
        <end position="216"/>
    </location>
</feature>
<feature type="transmembrane region" description="Helical" evidence="1">
    <location>
        <begin position="146"/>
        <end position="167"/>
    </location>
</feature>
<gene>
    <name evidence="2" type="ORF">KME07_05345</name>
</gene>
<feature type="transmembrane region" description="Helical" evidence="1">
    <location>
        <begin position="82"/>
        <end position="103"/>
    </location>
</feature>
<dbReference type="Proteomes" id="UP000707356">
    <property type="component" value="Unassembled WGS sequence"/>
</dbReference>
<protein>
    <submittedName>
        <fullName evidence="2">Exopolysaccharide biosynthesis protein</fullName>
    </submittedName>
</protein>
<organism evidence="2 3">
    <name type="scientific">Pegethrix bostrychoides GSE-TBD4-15B</name>
    <dbReference type="NCBI Taxonomy" id="2839662"/>
    <lineage>
        <taxon>Bacteria</taxon>
        <taxon>Bacillati</taxon>
        <taxon>Cyanobacteriota</taxon>
        <taxon>Cyanophyceae</taxon>
        <taxon>Oculatellales</taxon>
        <taxon>Oculatellaceae</taxon>
        <taxon>Pegethrix</taxon>
    </lineage>
</organism>